<reference evidence="6 7" key="2">
    <citation type="submission" date="2020-07" db="EMBL/GenBank/DDBJ databases">
        <title>Genome assembly of wild tea tree DASZ reveals pedigree and selection history of tea varieties.</title>
        <authorList>
            <person name="Zhang W."/>
        </authorList>
    </citation>
    <scope>NUCLEOTIDE SEQUENCE [LARGE SCALE GENOMIC DNA]</scope>
    <source>
        <strain evidence="7">cv. G240</strain>
        <tissue evidence="6">Leaf</tissue>
    </source>
</reference>
<dbReference type="PROSITE" id="PS50014">
    <property type="entry name" value="BROMODOMAIN_2"/>
    <property type="match status" value="2"/>
</dbReference>
<reference evidence="7" key="1">
    <citation type="journal article" date="2020" name="Nat. Commun.">
        <title>Genome assembly of wild tea tree DASZ reveals pedigree and selection history of tea varieties.</title>
        <authorList>
            <person name="Zhang W."/>
            <person name="Zhang Y."/>
            <person name="Qiu H."/>
            <person name="Guo Y."/>
            <person name="Wan H."/>
            <person name="Zhang X."/>
            <person name="Scossa F."/>
            <person name="Alseekh S."/>
            <person name="Zhang Q."/>
            <person name="Wang P."/>
            <person name="Xu L."/>
            <person name="Schmidt M.H."/>
            <person name="Jia X."/>
            <person name="Li D."/>
            <person name="Zhu A."/>
            <person name="Guo F."/>
            <person name="Chen W."/>
            <person name="Ni D."/>
            <person name="Usadel B."/>
            <person name="Fernie A.R."/>
            <person name="Wen W."/>
        </authorList>
    </citation>
    <scope>NUCLEOTIDE SEQUENCE [LARGE SCALE GENOMIC DNA]</scope>
    <source>
        <strain evidence="7">cv. G240</strain>
    </source>
</reference>
<feature type="compositionally biased region" description="Polar residues" evidence="4">
    <location>
        <begin position="1965"/>
        <end position="1988"/>
    </location>
</feature>
<feature type="compositionally biased region" description="Basic and acidic residues" evidence="4">
    <location>
        <begin position="763"/>
        <end position="778"/>
    </location>
</feature>
<evidence type="ECO:0000256" key="2">
    <source>
        <dbReference type="PROSITE-ProRule" id="PRU00035"/>
    </source>
</evidence>
<feature type="region of interest" description="Disordered" evidence="4">
    <location>
        <begin position="1426"/>
        <end position="1558"/>
    </location>
</feature>
<feature type="compositionally biased region" description="Polar residues" evidence="4">
    <location>
        <begin position="436"/>
        <end position="453"/>
    </location>
</feature>
<feature type="compositionally biased region" description="Polar residues" evidence="4">
    <location>
        <begin position="881"/>
        <end position="891"/>
    </location>
</feature>
<dbReference type="PRINTS" id="PR00503">
    <property type="entry name" value="BROMODOMAIN"/>
</dbReference>
<keyword evidence="3" id="KW-0175">Coiled coil</keyword>
<feature type="region of interest" description="Disordered" evidence="4">
    <location>
        <begin position="913"/>
        <end position="932"/>
    </location>
</feature>
<feature type="compositionally biased region" description="Polar residues" evidence="4">
    <location>
        <begin position="1127"/>
        <end position="1142"/>
    </location>
</feature>
<feature type="region of interest" description="Disordered" evidence="4">
    <location>
        <begin position="1017"/>
        <end position="1165"/>
    </location>
</feature>
<dbReference type="InterPro" id="IPR036427">
    <property type="entry name" value="Bromodomain-like_sf"/>
</dbReference>
<feature type="region of interest" description="Disordered" evidence="4">
    <location>
        <begin position="357"/>
        <end position="380"/>
    </location>
</feature>
<feature type="region of interest" description="Disordered" evidence="4">
    <location>
        <begin position="713"/>
        <end position="791"/>
    </location>
</feature>
<dbReference type="EMBL" id="JACBKZ010000007">
    <property type="protein sequence ID" value="KAF5947108.1"/>
    <property type="molecule type" value="Genomic_DNA"/>
</dbReference>
<dbReference type="InterPro" id="IPR004252">
    <property type="entry name" value="Probable_transposase_24"/>
</dbReference>
<evidence type="ECO:0000256" key="3">
    <source>
        <dbReference type="SAM" id="Coils"/>
    </source>
</evidence>
<dbReference type="PANTHER" id="PTHR47809:SF3">
    <property type="entry name" value="CHROMATIN REMODELER BROMODOMAIN FAMILY"/>
    <property type="match status" value="1"/>
</dbReference>
<evidence type="ECO:0000256" key="4">
    <source>
        <dbReference type="SAM" id="MobiDB-lite"/>
    </source>
</evidence>
<feature type="compositionally biased region" description="Low complexity" evidence="4">
    <location>
        <begin position="1428"/>
        <end position="1437"/>
    </location>
</feature>
<feature type="compositionally biased region" description="Polar residues" evidence="4">
    <location>
        <begin position="1523"/>
        <end position="1550"/>
    </location>
</feature>
<keyword evidence="1 2" id="KW-0103">Bromodomain</keyword>
<feature type="region of interest" description="Disordered" evidence="4">
    <location>
        <begin position="511"/>
        <end position="575"/>
    </location>
</feature>
<evidence type="ECO:0000313" key="6">
    <source>
        <dbReference type="EMBL" id="KAF5947108.1"/>
    </source>
</evidence>
<feature type="compositionally biased region" description="Polar residues" evidence="4">
    <location>
        <begin position="357"/>
        <end position="373"/>
    </location>
</feature>
<evidence type="ECO:0000259" key="5">
    <source>
        <dbReference type="PROSITE" id="PS50014"/>
    </source>
</evidence>
<feature type="compositionally biased region" description="Basic and acidic residues" evidence="4">
    <location>
        <begin position="739"/>
        <end position="754"/>
    </location>
</feature>
<proteinExistence type="predicted"/>
<feature type="compositionally biased region" description="Polar residues" evidence="4">
    <location>
        <begin position="136"/>
        <end position="151"/>
    </location>
</feature>
<feature type="region of interest" description="Disordered" evidence="4">
    <location>
        <begin position="433"/>
        <end position="497"/>
    </location>
</feature>
<dbReference type="Pfam" id="PF03004">
    <property type="entry name" value="Transposase_24"/>
    <property type="match status" value="2"/>
</dbReference>
<comment type="caution">
    <text evidence="6">The sequence shown here is derived from an EMBL/GenBank/DDBJ whole genome shotgun (WGS) entry which is preliminary data.</text>
</comment>
<feature type="compositionally biased region" description="Basic residues" evidence="4">
    <location>
        <begin position="965"/>
        <end position="979"/>
    </location>
</feature>
<feature type="compositionally biased region" description="Basic and acidic residues" evidence="4">
    <location>
        <begin position="1721"/>
        <end position="1735"/>
    </location>
</feature>
<feature type="region of interest" description="Disordered" evidence="4">
    <location>
        <begin position="963"/>
        <end position="982"/>
    </location>
</feature>
<gene>
    <name evidence="6" type="ORF">HYC85_017336</name>
</gene>
<feature type="compositionally biased region" description="Polar residues" evidence="4">
    <location>
        <begin position="1884"/>
        <end position="1894"/>
    </location>
</feature>
<dbReference type="Pfam" id="PF00439">
    <property type="entry name" value="Bromodomain"/>
    <property type="match status" value="1"/>
</dbReference>
<feature type="compositionally biased region" description="Low complexity" evidence="4">
    <location>
        <begin position="460"/>
        <end position="479"/>
    </location>
</feature>
<dbReference type="Proteomes" id="UP000593564">
    <property type="component" value="Unassembled WGS sequence"/>
</dbReference>
<evidence type="ECO:0000313" key="7">
    <source>
        <dbReference type="Proteomes" id="UP000593564"/>
    </source>
</evidence>
<feature type="compositionally biased region" description="Polar residues" evidence="4">
    <location>
        <begin position="1020"/>
        <end position="1038"/>
    </location>
</feature>
<feature type="compositionally biased region" description="Low complexity" evidence="4">
    <location>
        <begin position="1501"/>
        <end position="1515"/>
    </location>
</feature>
<dbReference type="PROSITE" id="PS00633">
    <property type="entry name" value="BROMODOMAIN_1"/>
    <property type="match status" value="1"/>
</dbReference>
<feature type="region of interest" description="Disordered" evidence="4">
    <location>
        <begin position="1884"/>
        <end position="1930"/>
    </location>
</feature>
<feature type="compositionally biased region" description="Polar residues" evidence="4">
    <location>
        <begin position="1699"/>
        <end position="1712"/>
    </location>
</feature>
<feature type="compositionally biased region" description="Polar residues" evidence="4">
    <location>
        <begin position="1093"/>
        <end position="1109"/>
    </location>
</feature>
<dbReference type="SUPFAM" id="SSF47370">
    <property type="entry name" value="Bromodomain"/>
    <property type="match status" value="2"/>
</dbReference>
<accession>A0A7J7H5X9</accession>
<feature type="domain" description="Bromo" evidence="5">
    <location>
        <begin position="222"/>
        <end position="254"/>
    </location>
</feature>
<dbReference type="InterPro" id="IPR018359">
    <property type="entry name" value="Bromodomain_CS"/>
</dbReference>
<feature type="compositionally biased region" description="Low complexity" evidence="4">
    <location>
        <begin position="166"/>
        <end position="182"/>
    </location>
</feature>
<feature type="region of interest" description="Disordered" evidence="4">
    <location>
        <begin position="881"/>
        <end position="905"/>
    </location>
</feature>
<organism evidence="6 7">
    <name type="scientific">Camellia sinensis</name>
    <name type="common">Tea plant</name>
    <name type="synonym">Thea sinensis</name>
    <dbReference type="NCBI Taxonomy" id="4442"/>
    <lineage>
        <taxon>Eukaryota</taxon>
        <taxon>Viridiplantae</taxon>
        <taxon>Streptophyta</taxon>
        <taxon>Embryophyta</taxon>
        <taxon>Tracheophyta</taxon>
        <taxon>Spermatophyta</taxon>
        <taxon>Magnoliopsida</taxon>
        <taxon>eudicotyledons</taxon>
        <taxon>Gunneridae</taxon>
        <taxon>Pentapetalae</taxon>
        <taxon>asterids</taxon>
        <taxon>Ericales</taxon>
        <taxon>Theaceae</taxon>
        <taxon>Camellia</taxon>
    </lineage>
</organism>
<dbReference type="InterPro" id="IPR001487">
    <property type="entry name" value="Bromodomain"/>
</dbReference>
<keyword evidence="7" id="KW-1185">Reference proteome</keyword>
<feature type="coiled-coil region" evidence="3">
    <location>
        <begin position="820"/>
        <end position="847"/>
    </location>
</feature>
<dbReference type="Gene3D" id="1.20.920.10">
    <property type="entry name" value="Bromodomain-like"/>
    <property type="match status" value="2"/>
</dbReference>
<sequence length="2037" mass="228096">MNRSESIVNHDSIRNLSKIDTNLWIKARLIPRGAQAFDKEFLASVSRKSDEILTIHDSNPDLTIMVAGYGKPWECERQESKIMKRKRSGGKRKPKMTPMVGAKEGFLNTVTLNTQDVSFLDDYDNAELYSRMETEAPQNGSNESRQQTDTEVVQGGRTHQKDPKLPKSSRGSASSSIKANSKTELVQGGRRTHQKDPKSTLQDPLYKEQELKAALAVIRKVMKMVAAQPFNLPVDPIALGIPDYFDVIDTPMDFGYSDVAPMESTMRCSTHGHSSLVGPIIDYPRHQQQHQMDLSQHQPYHSSRSYIMSYQQQQMPCQHQCQCQLRSGEQQTSHLQAGRNVGSAVGPMTDYARYEQQDLTSPSQMCPQPSASYGQPRHLQQETCRVQLNSSQAQPSQPQIVLEMGSAGHLCSPPPVESMIRCSKRGPPRCPVGPMTNYTSHEQQDQIGPSQMQFHHPSVSNGQQHQPQQGLSPSQPQTGLDMGSARQLCSPPPVESMIRCSKHGPPRCPVGAMTDYTSHEQQEQIGPSQMQFHHPSVSKSQPQQPQQGLSPSQPQTGLDMGRANSSSIRRTRGRGPTRCLDVWNMEGKISVSVNELGQPIGLEAPKLTNFLGTIARNGHMAPLNYVDWRALPDEIKEKMWQQVQSKFEIDPKSESWVLKSIGKKWKDWKAELKANHYNTHKTDEERLADRDERVVPDQWQILISFWNSKEAKERSVTNKASRAQQKITHTTGRKSFAQVREEQRAKRPDKEPSRAELFILTRTRKDGQPSQLRERAAQQKETSQNGTVKDDILSQVMGQDRHGRVRTYGLGPAPSAVKMVSKANAEVHDMKEKMASMEQTCAQMASQMSSMMSMMLNMQKKFPSEQGSPSELLHAGQVADVSNNSRESPQLQAIPPSHVQGVPSHQGCAVKRGKTQNAKRAVKRGKTQNASISKRPRIRTKFSLTPVWEASATKETSVSNLLRSKIMKRKRSGGKRKPKMTPMVGAKEGFLNTVTLNTHDVSFLDDYDNAELYSRMETDAPQNGSNESRQQTANLSRNARSKMTKSSGGLVASSIKPSSNTRIETDAPQNGNSESRQHTANLLKNARGKITKSSRGLATSSIKPSNDTEVVQGGRTHQKDPKLPKSSRGSAASSIKANSETELVQGGRRTHQKDPKSPPQDPLYKEQELKAALAVIRKVMKMDSARPFNLPVDPIALGIHDYFDVIDTPMDFGTICKNLENGVRYKNSKDVFGDVQYIWENCSKYNGEGHHISELMKRVKKNFTKYWTEAGLYEEQPQEINGYSHEAPMESTMRCSTHGHSSLAGSIIDYPRHQQQHQMDLSQHQPYHFSRSYIMSYQQQKMPCQHQCQCQLRSGEQQTSHPQAGRNIGSAGHFCSPPPVEPMIRCSNHGPRFPDCARYEQQDLTAPSQMFPQPCHLQQETCPVQLNSSQAQPSQPQVVLETGSAGQFCSPPPVESMIRCSKRGPPRCPVGPMTDYTSHEQQEQIGPSQMQFHHPSVSNVQPHQPQQGLSPSQPQTGLDLGSQPHQPQQGLSPTQPQTGLDMGNANSSSIRRTRGRGPTRCLDVWNMEGKISVSINELGQPIGLEAPKLTNFLGTIARNGHMAPLNYVEWRALPDEIKEKMWQQVQSKFEIDPKSKSWVLKSIGKKWKDWKAELKANRYNTHKTDEERLADCDERVIPDQWRILISFWNSKEAKERSVTNKASRAQQKITHTTGRKSFAQVREEQRVKRPDKKEPSRAELFILTRTRKDGQPVNKESSVLISQLRERAAQQKETSQNGTVEDDILSQVMGQDRHGRVRTYGLGPAPSDLSGPKPSRAEAVKMVSTANAEVHDMKEKMVSMEQTCAQMASQMSSMMSMMLNMQKKFPDEQGSPSELLHAGQVADVSNNSRESPQLQAHPPSLVQGVPSHQGRAVKRGKTQNAKRTVKRGKIQNASFAQKELMLTNLSKNARSKMTKSSRGLAASSIKPSSNTRMETEAPQNRNNESRQPTGKEKKNKNDFLFMYICSVFAKIYYTITNGGAKKLKQRGHLLITLLIFL</sequence>
<feature type="compositionally biased region" description="Polar residues" evidence="4">
    <location>
        <begin position="717"/>
        <end position="730"/>
    </location>
</feature>
<dbReference type="PANTHER" id="PTHR47809">
    <property type="entry name" value="DNA-BINDING BROMODOMAIN-CONTAINING PROTEIN"/>
    <property type="match status" value="1"/>
</dbReference>
<feature type="region of interest" description="Disordered" evidence="4">
    <location>
        <begin position="134"/>
        <end position="203"/>
    </location>
</feature>
<feature type="compositionally biased region" description="Low complexity" evidence="4">
    <location>
        <begin position="535"/>
        <end position="555"/>
    </location>
</feature>
<dbReference type="SMART" id="SM00297">
    <property type="entry name" value="BROMO"/>
    <property type="match status" value="1"/>
</dbReference>
<feature type="region of interest" description="Disordered" evidence="4">
    <location>
        <begin position="1698"/>
        <end position="1735"/>
    </location>
</feature>
<name>A0A7J7H5X9_CAMSI</name>
<evidence type="ECO:0000256" key="1">
    <source>
        <dbReference type="ARBA" id="ARBA00023117"/>
    </source>
</evidence>
<feature type="domain" description="Bromo" evidence="5">
    <location>
        <begin position="1180"/>
        <end position="1253"/>
    </location>
</feature>
<feature type="compositionally biased region" description="Polar residues" evidence="4">
    <location>
        <begin position="1483"/>
        <end position="1500"/>
    </location>
</feature>
<protein>
    <recommendedName>
        <fullName evidence="5">Bromo domain-containing protein</fullName>
    </recommendedName>
</protein>
<feature type="region of interest" description="Disordered" evidence="4">
    <location>
        <begin position="1946"/>
        <end position="1993"/>
    </location>
</feature>
<feature type="compositionally biased region" description="Polar residues" evidence="4">
    <location>
        <begin position="1055"/>
        <end position="1082"/>
    </location>
</feature>